<dbReference type="EMBL" id="CP041614">
    <property type="protein sequence ID" value="QDO83406.1"/>
    <property type="molecule type" value="Genomic_DNA"/>
</dbReference>
<protein>
    <submittedName>
        <fullName evidence="3">Serine hydrolase</fullName>
    </submittedName>
</protein>
<dbReference type="GO" id="GO:0016787">
    <property type="term" value="F:hydrolase activity"/>
    <property type="evidence" value="ECO:0007669"/>
    <property type="project" value="UniProtKB-KW"/>
</dbReference>
<gene>
    <name evidence="3" type="ORF">FM037_09420</name>
</gene>
<dbReference type="Proteomes" id="UP000315947">
    <property type="component" value="Chromosome"/>
</dbReference>
<dbReference type="InterPro" id="IPR050789">
    <property type="entry name" value="Diverse_Enzym_Activities"/>
</dbReference>
<dbReference type="Gene3D" id="3.40.710.10">
    <property type="entry name" value="DD-peptidase/beta-lactamase superfamily"/>
    <property type="match status" value="1"/>
</dbReference>
<name>A0ABX5X291_9GAMM</name>
<dbReference type="Pfam" id="PF00144">
    <property type="entry name" value="Beta-lactamase"/>
    <property type="match status" value="1"/>
</dbReference>
<evidence type="ECO:0000313" key="3">
    <source>
        <dbReference type="EMBL" id="QDO83406.1"/>
    </source>
</evidence>
<accession>A0ABX5X291</accession>
<keyword evidence="1" id="KW-0732">Signal</keyword>
<dbReference type="InterPro" id="IPR012338">
    <property type="entry name" value="Beta-lactam/transpept-like"/>
</dbReference>
<reference evidence="3 4" key="1">
    <citation type="submission" date="2019-07" db="EMBL/GenBank/DDBJ databases">
        <title>Shewanella sp. YLB-06 whole genomic sequence.</title>
        <authorList>
            <person name="Yu L."/>
        </authorList>
    </citation>
    <scope>NUCLEOTIDE SEQUENCE [LARGE SCALE GENOMIC DNA]</scope>
    <source>
        <strain evidence="3 4">YLB-06</strain>
    </source>
</reference>
<feature type="domain" description="Beta-lactamase-related" evidence="2">
    <location>
        <begin position="113"/>
        <end position="337"/>
    </location>
</feature>
<evidence type="ECO:0000256" key="1">
    <source>
        <dbReference type="SAM" id="SignalP"/>
    </source>
</evidence>
<keyword evidence="3" id="KW-0378">Hydrolase</keyword>
<dbReference type="PANTHER" id="PTHR43283:SF7">
    <property type="entry name" value="BETA-LACTAMASE-RELATED DOMAIN-CONTAINING PROTEIN"/>
    <property type="match status" value="1"/>
</dbReference>
<organism evidence="3 4">
    <name type="scientific">Shewanella psychropiezotolerans</name>
    <dbReference type="NCBI Taxonomy" id="2593655"/>
    <lineage>
        <taxon>Bacteria</taxon>
        <taxon>Pseudomonadati</taxon>
        <taxon>Pseudomonadota</taxon>
        <taxon>Gammaproteobacteria</taxon>
        <taxon>Alteromonadales</taxon>
        <taxon>Shewanellaceae</taxon>
        <taxon>Shewanella</taxon>
    </lineage>
</organism>
<feature type="signal peptide" evidence="1">
    <location>
        <begin position="1"/>
        <end position="19"/>
    </location>
</feature>
<dbReference type="PANTHER" id="PTHR43283">
    <property type="entry name" value="BETA-LACTAMASE-RELATED"/>
    <property type="match status" value="1"/>
</dbReference>
<sequence length="460" mass="51061">MKKSVIALSVLFVAFGASANVTYHEPNAQYEANLNEFGAGVKNWEEARLVPLTLADSHLYHYHAVISAPTEKMPMKLVGGLDVSKIMIDDLIPNRKISLYDVMRDRASMQNYVVMNKKGEILAEDYWNGTDKNTKNHLMSAHKSFTSMALFIAQEEGFLKLSDPAGKYVTEFKGRKFENIPLQNFADMTTGIIDLPANRPDYHWGSYGAGTTGSWDSSMPSVVGYSGLVRNDDGDLVPPADALGNLETFSDYLTEFVKHVEPKYPAGEVYEYKDINTEILGVAITRSSGLTLSEFFDKYLWSKGGFNSEATMYVNQAKESAASGSLNVTVRDFAIGSFLMVNDGKNWKGEQVLPKAYVDAVKNGDDGVKQAWPKVSYEHMLFENAFYKDQWRTATHPVTGRKISMMVGVNGQFSAFDHVTGNIVAISGAYREPSGLGMMKLYLLDTIFTIFDTLAVQQAK</sequence>
<proteinExistence type="predicted"/>
<evidence type="ECO:0000313" key="4">
    <source>
        <dbReference type="Proteomes" id="UP000315947"/>
    </source>
</evidence>
<keyword evidence="4" id="KW-1185">Reference proteome</keyword>
<dbReference type="InterPro" id="IPR001466">
    <property type="entry name" value="Beta-lactam-related"/>
</dbReference>
<dbReference type="RefSeq" id="WP_144045783.1">
    <property type="nucleotide sequence ID" value="NZ_CP041614.1"/>
</dbReference>
<feature type="chain" id="PRO_5046837374" evidence="1">
    <location>
        <begin position="20"/>
        <end position="460"/>
    </location>
</feature>
<evidence type="ECO:0000259" key="2">
    <source>
        <dbReference type="Pfam" id="PF00144"/>
    </source>
</evidence>
<dbReference type="SUPFAM" id="SSF56601">
    <property type="entry name" value="beta-lactamase/transpeptidase-like"/>
    <property type="match status" value="1"/>
</dbReference>